<reference evidence="2" key="1">
    <citation type="journal article" date="2014" name="Int. J. Syst. Evol. Microbiol.">
        <title>Complete genome sequence of Corynebacterium casei LMG S-19264T (=DSM 44701T), isolated from a smear-ripened cheese.</title>
        <authorList>
            <consortium name="US DOE Joint Genome Institute (JGI-PGF)"/>
            <person name="Walter F."/>
            <person name="Albersmeier A."/>
            <person name="Kalinowski J."/>
            <person name="Ruckert C."/>
        </authorList>
    </citation>
    <scope>NUCLEOTIDE SEQUENCE</scope>
    <source>
        <strain evidence="2">CCM 7897</strain>
    </source>
</reference>
<dbReference type="EMBL" id="BMCT01000001">
    <property type="protein sequence ID" value="GGF46195.1"/>
    <property type="molecule type" value="Genomic_DNA"/>
</dbReference>
<reference evidence="2" key="2">
    <citation type="submission" date="2020-09" db="EMBL/GenBank/DDBJ databases">
        <authorList>
            <person name="Sun Q."/>
            <person name="Sedlacek I."/>
        </authorList>
    </citation>
    <scope>NUCLEOTIDE SEQUENCE</scope>
    <source>
        <strain evidence="2">CCM 7897</strain>
    </source>
</reference>
<gene>
    <name evidence="2" type="ORF">GCM10007301_02130</name>
</gene>
<evidence type="ECO:0000313" key="2">
    <source>
        <dbReference type="EMBL" id="GGF46195.1"/>
    </source>
</evidence>
<dbReference type="InterPro" id="IPR010664">
    <property type="entry name" value="LipoPS_assembly_LptC-rel"/>
</dbReference>
<keyword evidence="3" id="KW-1185">Reference proteome</keyword>
<evidence type="ECO:0000256" key="1">
    <source>
        <dbReference type="SAM" id="Phobius"/>
    </source>
</evidence>
<protein>
    <submittedName>
        <fullName evidence="2">Membrane protein</fullName>
    </submittedName>
</protein>
<name>A0A917BJ41_9HYPH</name>
<keyword evidence="1" id="KW-0472">Membrane</keyword>
<sequence>MNRHLPPDDFDRPDIATFVGRGAPDFRKAKRHSARVRLVKRVLPVAILVAVVLMITVPLVRNLSMKVELPFDLGTLSLSGTRLTMEAPKLSGFTDDNRAYNISAGSAIQDVTKPDLIGLTDITARLELANKGWATVKSHTGSLDTKTQFITLSDGVDLATNGGYAGKMQDAAVDVKAGSVTTDHPVVLTYLDGKLVSDRLKITDRGSRAYFEGNVQLDFRLSSLPKSDPPAPAPQPIVKP</sequence>
<dbReference type="Pfam" id="PF06835">
    <property type="entry name" value="LptC"/>
    <property type="match status" value="1"/>
</dbReference>
<keyword evidence="1" id="KW-0812">Transmembrane</keyword>
<accession>A0A917BJ41</accession>
<dbReference type="Proteomes" id="UP000606044">
    <property type="component" value="Unassembled WGS sequence"/>
</dbReference>
<comment type="caution">
    <text evidence="2">The sequence shown here is derived from an EMBL/GenBank/DDBJ whole genome shotgun (WGS) entry which is preliminary data.</text>
</comment>
<feature type="transmembrane region" description="Helical" evidence="1">
    <location>
        <begin position="38"/>
        <end position="60"/>
    </location>
</feature>
<dbReference type="AlphaFoldDB" id="A0A917BJ41"/>
<organism evidence="2 3">
    <name type="scientific">Azorhizobium oxalatiphilum</name>
    <dbReference type="NCBI Taxonomy" id="980631"/>
    <lineage>
        <taxon>Bacteria</taxon>
        <taxon>Pseudomonadati</taxon>
        <taxon>Pseudomonadota</taxon>
        <taxon>Alphaproteobacteria</taxon>
        <taxon>Hyphomicrobiales</taxon>
        <taxon>Xanthobacteraceae</taxon>
        <taxon>Azorhizobium</taxon>
    </lineage>
</organism>
<dbReference type="RefSeq" id="WP_188574589.1">
    <property type="nucleotide sequence ID" value="NZ_BMCT01000001.1"/>
</dbReference>
<evidence type="ECO:0000313" key="3">
    <source>
        <dbReference type="Proteomes" id="UP000606044"/>
    </source>
</evidence>
<keyword evidence="1" id="KW-1133">Transmembrane helix</keyword>
<proteinExistence type="predicted"/>